<dbReference type="InterPro" id="IPR011013">
    <property type="entry name" value="Gal_mutarotase_sf_dom"/>
</dbReference>
<evidence type="ECO:0000259" key="7">
    <source>
        <dbReference type="Pfam" id="PF03632"/>
    </source>
</evidence>
<evidence type="ECO:0000256" key="6">
    <source>
        <dbReference type="SAM" id="SignalP"/>
    </source>
</evidence>
<dbReference type="Proteomes" id="UP000070700">
    <property type="component" value="Unassembled WGS sequence"/>
</dbReference>
<feature type="signal peptide" evidence="6">
    <location>
        <begin position="1"/>
        <end position="20"/>
    </location>
</feature>
<dbReference type="STRING" id="149040.A0A194WW77"/>
<name>A0A194WW77_MOLSC</name>
<dbReference type="PANTHER" id="PTHR11051">
    <property type="entry name" value="GLYCOSYL HYDROLASE-RELATED"/>
    <property type="match status" value="1"/>
</dbReference>
<evidence type="ECO:0000259" key="8">
    <source>
        <dbReference type="Pfam" id="PF03636"/>
    </source>
</evidence>
<dbReference type="PANTHER" id="PTHR11051:SF8">
    <property type="entry name" value="PROTEIN-GLUCOSYLGALACTOSYLHYDROXYLYSINE GLUCOSIDASE"/>
    <property type="match status" value="1"/>
</dbReference>
<dbReference type="EC" id="3.2.1.28" evidence="3"/>
<evidence type="ECO:0000256" key="3">
    <source>
        <dbReference type="ARBA" id="ARBA00012757"/>
    </source>
</evidence>
<dbReference type="GO" id="GO:0004555">
    <property type="term" value="F:alpha,alpha-trehalase activity"/>
    <property type="evidence" value="ECO:0007669"/>
    <property type="project" value="UniProtKB-EC"/>
</dbReference>
<evidence type="ECO:0000256" key="4">
    <source>
        <dbReference type="ARBA" id="ARBA00022801"/>
    </source>
</evidence>
<dbReference type="Gene3D" id="2.60.420.10">
    <property type="entry name" value="Maltose phosphorylase, domain 3"/>
    <property type="match status" value="1"/>
</dbReference>
<dbReference type="FunFam" id="1.50.10.10:FF:000032">
    <property type="entry name" value="Vacuolar acid trehalase"/>
    <property type="match status" value="1"/>
</dbReference>
<dbReference type="Pfam" id="PF03632">
    <property type="entry name" value="Glyco_hydro_65m"/>
    <property type="match status" value="1"/>
</dbReference>
<evidence type="ECO:0000256" key="1">
    <source>
        <dbReference type="ARBA" id="ARBA00001576"/>
    </source>
</evidence>
<dbReference type="InParanoid" id="A0A194WW77"/>
<dbReference type="SUPFAM" id="SSF48208">
    <property type="entry name" value="Six-hairpin glycosidases"/>
    <property type="match status" value="1"/>
</dbReference>
<dbReference type="GO" id="GO:0005993">
    <property type="term" value="P:trehalose catabolic process"/>
    <property type="evidence" value="ECO:0007669"/>
    <property type="project" value="TreeGrafter"/>
</dbReference>
<comment type="similarity">
    <text evidence="2">Belongs to the glycosyl hydrolase 65 family.</text>
</comment>
<evidence type="ECO:0000256" key="5">
    <source>
        <dbReference type="ARBA" id="ARBA00023180"/>
    </source>
</evidence>
<keyword evidence="6" id="KW-0732">Signal</keyword>
<dbReference type="FunCoup" id="A0A194WW77">
    <property type="interactions" value="91"/>
</dbReference>
<dbReference type="InterPro" id="IPR037018">
    <property type="entry name" value="GH65_N"/>
</dbReference>
<keyword evidence="4 9" id="KW-0378">Hydrolase</keyword>
<evidence type="ECO:0000313" key="10">
    <source>
        <dbReference type="Proteomes" id="UP000070700"/>
    </source>
</evidence>
<dbReference type="Gene3D" id="1.50.10.10">
    <property type="match status" value="1"/>
</dbReference>
<evidence type="ECO:0000256" key="2">
    <source>
        <dbReference type="ARBA" id="ARBA00006768"/>
    </source>
</evidence>
<feature type="domain" description="Glycoside hydrolase family 65 N-terminal" evidence="8">
    <location>
        <begin position="49"/>
        <end position="316"/>
    </location>
</feature>
<keyword evidence="5" id="KW-0325">Glycoprotein</keyword>
<accession>A0A194WW77</accession>
<sequence length="995" mass="107216">MATSWARIFALLLLDLGVQAATDFSVTTSGIYSWNQSDWSLTATKFIPGQFQSRMSLANGYVGASLAAAGPFFETDVNQTDPNGIQPSNGWPLFDTRISFSTISGFYDVQPNGTGTNYPWLNQYGWESFISGIPHPTAIIFAFGDNYLDATVSNTTISNFASKISFQTGVGEWSYTWSPESSSAAFNVSYSALFSRARPNVIAVKASITPSASISGTVTDLLDGSSAARSYLDTKGIDTNGSTIYSSVHPNGLANITGYVVSGANFSNAYTNSSSRAEATGPFVGDNSTTIGQTYNISLKAGETATFFKFVGVASNDKFADVEEVARQAQSTAQEDGWDALLSEHVAAWAEIMTSDKVDNFTDPATGRLPDSQDIEILQIASVANTYYLLQSIQPDGSGLNDNSVSVGGLVSDSYAGLVFWDADYWMAPGLNLAFPSYSKQISNFRIKQHPQALANAAFNNYPNNSALYSWTAGRYGNCTGTGPCVDYEYHLNYDIAFNLLQQYNVTNNETWFNAGPRQVIESAAIMTGHLLQYNETTKSYWLHNMTDPDEYANNVDNGAFTIASAAELLRVANALRVQQGLEVNSTWETQWQGIEFPTAPSNITLEYQTMNNSVAVKQADVVLLTYPLDYGEDYTADDKLLDLDYYANKQSPNGPAMTYSVFAVDANALSPSGCSAYTYTLNGFLPYLRAPFFQFSEQAIDDVTLNGNTNPAYPFLTGHGGANQVVPFGFLGIRTDQPMLYINPSLPPQIPYIKIRTFHYAGAALQATMNSTHTNLTRISSTSLTDLYQNTTLPLTVGTPNSPSSQNTNYTLSTNQTLTIPNRLYWQTLTHANNLLQCQPVTSPDAYAAGQFPTAAIDGATATRWQPASNASASLLVNTTSITPSLVSGLYFDWGARPPRSATVYLGNSTTVNGENLTGEEIIIQVGGIAPSLPFVAAEAEASAQEVQPVVGNSTTVAVEGGAWSGGYVRLVVEGCWEEDGEGATVGEFVVIGG</sequence>
<dbReference type="SUPFAM" id="SSF74650">
    <property type="entry name" value="Galactose mutarotase-like"/>
    <property type="match status" value="1"/>
</dbReference>
<dbReference type="Gene3D" id="2.70.98.40">
    <property type="entry name" value="Glycoside hydrolase, family 65, N-terminal domain"/>
    <property type="match status" value="1"/>
</dbReference>
<keyword evidence="10" id="KW-1185">Reference proteome</keyword>
<protein>
    <recommendedName>
        <fullName evidence="3">alpha,alpha-trehalase</fullName>
        <ecNumber evidence="3">3.2.1.28</ecNumber>
    </recommendedName>
</protein>
<dbReference type="GeneID" id="28821969"/>
<dbReference type="OrthoDB" id="200349at2759"/>
<dbReference type="RefSeq" id="XP_018066192.1">
    <property type="nucleotide sequence ID" value="XM_018212243.1"/>
</dbReference>
<comment type="catalytic activity">
    <reaction evidence="1">
        <text>alpha,alpha-trehalose + H2O = alpha-D-glucose + beta-D-glucose</text>
        <dbReference type="Rhea" id="RHEA:32675"/>
        <dbReference type="ChEBI" id="CHEBI:15377"/>
        <dbReference type="ChEBI" id="CHEBI:15903"/>
        <dbReference type="ChEBI" id="CHEBI:16551"/>
        <dbReference type="ChEBI" id="CHEBI:17925"/>
        <dbReference type="EC" id="3.2.1.28"/>
    </reaction>
</comment>
<feature type="domain" description="Glycoside hydrolase family 65 central catalytic" evidence="7">
    <location>
        <begin position="386"/>
        <end position="592"/>
    </location>
</feature>
<dbReference type="InterPro" id="IPR005195">
    <property type="entry name" value="Glyco_hydro_65_M"/>
</dbReference>
<dbReference type="InterPro" id="IPR012341">
    <property type="entry name" value="6hp_glycosidase-like_sf"/>
</dbReference>
<feature type="chain" id="PRO_5008267612" description="alpha,alpha-trehalase" evidence="6">
    <location>
        <begin position="21"/>
        <end position="995"/>
    </location>
</feature>
<dbReference type="InterPro" id="IPR005196">
    <property type="entry name" value="Glyco_hydro_65_N"/>
</dbReference>
<dbReference type="Pfam" id="PF03636">
    <property type="entry name" value="Glyco_hydro_65N"/>
    <property type="match status" value="1"/>
</dbReference>
<dbReference type="KEGG" id="psco:LY89DRAFT_653299"/>
<dbReference type="AlphaFoldDB" id="A0A194WW77"/>
<dbReference type="EMBL" id="KQ947425">
    <property type="protein sequence ID" value="KUJ11837.1"/>
    <property type="molecule type" value="Genomic_DNA"/>
</dbReference>
<dbReference type="GO" id="GO:0030246">
    <property type="term" value="F:carbohydrate binding"/>
    <property type="evidence" value="ECO:0007669"/>
    <property type="project" value="InterPro"/>
</dbReference>
<reference evidence="9 10" key="1">
    <citation type="submission" date="2015-10" db="EMBL/GenBank/DDBJ databases">
        <title>Full genome of DAOMC 229536 Phialocephala scopiformis, a fungal endophyte of spruce producing the potent anti-insectan compound rugulosin.</title>
        <authorList>
            <consortium name="DOE Joint Genome Institute"/>
            <person name="Walker A.K."/>
            <person name="Frasz S.L."/>
            <person name="Seifert K.A."/>
            <person name="Miller J.D."/>
            <person name="Mondo S.J."/>
            <person name="Labutti K."/>
            <person name="Lipzen A."/>
            <person name="Dockter R."/>
            <person name="Kennedy M."/>
            <person name="Grigoriev I.V."/>
            <person name="Spatafora J.W."/>
        </authorList>
    </citation>
    <scope>NUCLEOTIDE SEQUENCE [LARGE SCALE GENOMIC DNA]</scope>
    <source>
        <strain evidence="9 10">CBS 120377</strain>
    </source>
</reference>
<evidence type="ECO:0000313" key="9">
    <source>
        <dbReference type="EMBL" id="KUJ11837.1"/>
    </source>
</evidence>
<dbReference type="InterPro" id="IPR008928">
    <property type="entry name" value="6-hairpin_glycosidase_sf"/>
</dbReference>
<proteinExistence type="inferred from homology"/>
<dbReference type="GO" id="GO:0009277">
    <property type="term" value="C:fungal-type cell wall"/>
    <property type="evidence" value="ECO:0007669"/>
    <property type="project" value="TreeGrafter"/>
</dbReference>
<organism evidence="9 10">
    <name type="scientific">Mollisia scopiformis</name>
    <name type="common">Conifer needle endophyte fungus</name>
    <name type="synonym">Phialocephala scopiformis</name>
    <dbReference type="NCBI Taxonomy" id="149040"/>
    <lineage>
        <taxon>Eukaryota</taxon>
        <taxon>Fungi</taxon>
        <taxon>Dikarya</taxon>
        <taxon>Ascomycota</taxon>
        <taxon>Pezizomycotina</taxon>
        <taxon>Leotiomycetes</taxon>
        <taxon>Helotiales</taxon>
        <taxon>Mollisiaceae</taxon>
        <taxon>Mollisia</taxon>
    </lineage>
</organism>
<gene>
    <name evidence="9" type="ORF">LY89DRAFT_653299</name>
</gene>